<dbReference type="InterPro" id="IPR038175">
    <property type="entry name" value="CBM21_dom_sf"/>
</dbReference>
<protein>
    <submittedName>
        <fullName evidence="2">CBM21 domain-containing protein</fullName>
    </submittedName>
</protein>
<feature type="domain" description="CBM21" evidence="1">
    <location>
        <begin position="111"/>
        <end position="219"/>
    </location>
</feature>
<accession>A0ABS7D8Z8</accession>
<reference evidence="2 3" key="1">
    <citation type="submission" date="2021-07" db="EMBL/GenBank/DDBJ databases">
        <title>Paenibacillus radiodurans sp. nov., isolated from the southeastern edge of Tengger Desert.</title>
        <authorList>
            <person name="Zhang G."/>
        </authorList>
    </citation>
    <scope>NUCLEOTIDE SEQUENCE [LARGE SCALE GENOMIC DNA]</scope>
    <source>
        <strain evidence="2 3">DT7-4</strain>
    </source>
</reference>
<organism evidence="2 3">
    <name type="scientific">Paenibacillus oenotherae</name>
    <dbReference type="NCBI Taxonomy" id="1435645"/>
    <lineage>
        <taxon>Bacteria</taxon>
        <taxon>Bacillati</taxon>
        <taxon>Bacillota</taxon>
        <taxon>Bacilli</taxon>
        <taxon>Bacillales</taxon>
        <taxon>Paenibacillaceae</taxon>
        <taxon>Paenibacillus</taxon>
    </lineage>
</organism>
<dbReference type="InterPro" id="IPR050782">
    <property type="entry name" value="PP1_regulatory_subunit_3"/>
</dbReference>
<dbReference type="PANTHER" id="PTHR12307">
    <property type="entry name" value="PROTEIN PHOSPHATASE 1 REGULATORY SUBUNIT"/>
    <property type="match status" value="1"/>
</dbReference>
<keyword evidence="3" id="KW-1185">Reference proteome</keyword>
<proteinExistence type="predicted"/>
<name>A0ABS7D8Z8_9BACL</name>
<evidence type="ECO:0000313" key="2">
    <source>
        <dbReference type="EMBL" id="MBW7476259.1"/>
    </source>
</evidence>
<evidence type="ECO:0000313" key="3">
    <source>
        <dbReference type="Proteomes" id="UP000812277"/>
    </source>
</evidence>
<dbReference type="Pfam" id="PF03370">
    <property type="entry name" value="CBM_21"/>
    <property type="match status" value="2"/>
</dbReference>
<comment type="caution">
    <text evidence="2">The sequence shown here is derived from an EMBL/GenBank/DDBJ whole genome shotgun (WGS) entry which is preliminary data.</text>
</comment>
<dbReference type="InterPro" id="IPR005036">
    <property type="entry name" value="CBM21_dom"/>
</dbReference>
<evidence type="ECO:0000259" key="1">
    <source>
        <dbReference type="PROSITE" id="PS51159"/>
    </source>
</evidence>
<dbReference type="PROSITE" id="PS51159">
    <property type="entry name" value="CBM21"/>
    <property type="match status" value="2"/>
</dbReference>
<dbReference type="EMBL" id="JAHZIJ010000011">
    <property type="protein sequence ID" value="MBW7476259.1"/>
    <property type="molecule type" value="Genomic_DNA"/>
</dbReference>
<sequence length="220" mass="24553">MSGYFGGLFFGGGIEVDDLNYTKQVKVVWRVNSGSWTETSASYVRDTTNNHELWSFYSDIEESYEDLSSGYLEFKVKYVVNGQTYWDTNGGSNYKLSFGSAAPSFAIGNPPVRVNFSEVPYSSSYFDTTANVAHFGVFVKNLGFSKTVKVRYSTDNWATYSEASLAYDTAVSNSGSTLESWKASVPVSSTVNNIKYSISYTVNGVTYWDNNLGLNYEFNR</sequence>
<dbReference type="PANTHER" id="PTHR12307:SF36">
    <property type="entry name" value="GLYCOGEN-BINDING SUBUNIT 76A"/>
    <property type="match status" value="1"/>
</dbReference>
<dbReference type="Gene3D" id="2.60.40.2440">
    <property type="entry name" value="Carbohydrate binding type-21 domain"/>
    <property type="match status" value="2"/>
</dbReference>
<dbReference type="Proteomes" id="UP000812277">
    <property type="component" value="Unassembled WGS sequence"/>
</dbReference>
<gene>
    <name evidence="2" type="ORF">K0T92_16060</name>
</gene>
<feature type="domain" description="CBM21" evidence="1">
    <location>
        <begin position="1"/>
        <end position="97"/>
    </location>
</feature>